<dbReference type="PANTHER" id="PTHR13935:SF106">
    <property type="entry name" value="ACHAETE-SCUTE COMPLEX PROTEIN T5-RELATED"/>
    <property type="match status" value="1"/>
</dbReference>
<dbReference type="SMART" id="SM00353">
    <property type="entry name" value="HLH"/>
    <property type="match status" value="1"/>
</dbReference>
<dbReference type="CDD" id="cd18914">
    <property type="entry name" value="bHLH_AtORG2_like"/>
    <property type="match status" value="1"/>
</dbReference>
<dbReference type="Pfam" id="PF00010">
    <property type="entry name" value="HLH"/>
    <property type="match status" value="1"/>
</dbReference>
<dbReference type="Proteomes" id="UP001237642">
    <property type="component" value="Unassembled WGS sequence"/>
</dbReference>
<sequence length="239" mass="27147">MFSLKQGDELVFQIQNNNPKPEQQTIQQDLVMNQAASPQGGNKRLREMALSIGEDVKDDERNKKIMHREIERQRRQEMGQLHGSLRSLLPLEFIKGKRSISDHMQQAVNYINHLQRSIRELNIKRDKLNKIPNYTSTVMSQGSGSSNFCELSNDNNINVTVAPCFCGVEIIITSGLMEKQFPLSKVMEVLIQEGQFNVSSSASTRVNERLLHTIRAEAIDPMSINMSELQQKLYDAVCG</sequence>
<reference evidence="8" key="1">
    <citation type="submission" date="2023-02" db="EMBL/GenBank/DDBJ databases">
        <title>Genome of toxic invasive species Heracleum sosnowskyi carries increased number of genes despite the absence of recent whole-genome duplications.</title>
        <authorList>
            <person name="Schelkunov M."/>
            <person name="Shtratnikova V."/>
            <person name="Makarenko M."/>
            <person name="Klepikova A."/>
            <person name="Omelchenko D."/>
            <person name="Novikova G."/>
            <person name="Obukhova E."/>
            <person name="Bogdanov V."/>
            <person name="Penin A."/>
            <person name="Logacheva M."/>
        </authorList>
    </citation>
    <scope>NUCLEOTIDE SEQUENCE</scope>
    <source>
        <strain evidence="8">Hsosn_3</strain>
        <tissue evidence="8">Leaf</tissue>
    </source>
</reference>
<keyword evidence="3" id="KW-0805">Transcription regulation</keyword>
<dbReference type="GO" id="GO:0090575">
    <property type="term" value="C:RNA polymerase II transcription regulator complex"/>
    <property type="evidence" value="ECO:0007669"/>
    <property type="project" value="TreeGrafter"/>
</dbReference>
<evidence type="ECO:0000256" key="5">
    <source>
        <dbReference type="ARBA" id="ARBA00023163"/>
    </source>
</evidence>
<evidence type="ECO:0000256" key="4">
    <source>
        <dbReference type="ARBA" id="ARBA00023125"/>
    </source>
</evidence>
<dbReference type="SUPFAM" id="SSF47459">
    <property type="entry name" value="HLH, helix-loop-helix DNA-binding domain"/>
    <property type="match status" value="1"/>
</dbReference>
<dbReference type="GO" id="GO:0000981">
    <property type="term" value="F:DNA-binding transcription factor activity, RNA polymerase II-specific"/>
    <property type="evidence" value="ECO:0007669"/>
    <property type="project" value="TreeGrafter"/>
</dbReference>
<organism evidence="8 9">
    <name type="scientific">Heracleum sosnowskyi</name>
    <dbReference type="NCBI Taxonomy" id="360622"/>
    <lineage>
        <taxon>Eukaryota</taxon>
        <taxon>Viridiplantae</taxon>
        <taxon>Streptophyta</taxon>
        <taxon>Embryophyta</taxon>
        <taxon>Tracheophyta</taxon>
        <taxon>Spermatophyta</taxon>
        <taxon>Magnoliopsida</taxon>
        <taxon>eudicotyledons</taxon>
        <taxon>Gunneridae</taxon>
        <taxon>Pentapetalae</taxon>
        <taxon>asterids</taxon>
        <taxon>campanulids</taxon>
        <taxon>Apiales</taxon>
        <taxon>Apiaceae</taxon>
        <taxon>Apioideae</taxon>
        <taxon>apioid superclade</taxon>
        <taxon>Tordylieae</taxon>
        <taxon>Tordyliinae</taxon>
        <taxon>Heracleum</taxon>
    </lineage>
</organism>
<dbReference type="InterPro" id="IPR011598">
    <property type="entry name" value="bHLH_dom"/>
</dbReference>
<protein>
    <submittedName>
        <fullName evidence="8">Transcription factor bHLH126 like</fullName>
    </submittedName>
</protein>
<dbReference type="AlphaFoldDB" id="A0AAD8JBJ5"/>
<evidence type="ECO:0000256" key="2">
    <source>
        <dbReference type="ARBA" id="ARBA00011738"/>
    </source>
</evidence>
<evidence type="ECO:0000256" key="6">
    <source>
        <dbReference type="ARBA" id="ARBA00023242"/>
    </source>
</evidence>
<keyword evidence="5" id="KW-0804">Transcription</keyword>
<keyword evidence="4" id="KW-0238">DNA-binding</keyword>
<dbReference type="GO" id="GO:0000977">
    <property type="term" value="F:RNA polymerase II transcription regulatory region sequence-specific DNA binding"/>
    <property type="evidence" value="ECO:0007669"/>
    <property type="project" value="TreeGrafter"/>
</dbReference>
<dbReference type="EMBL" id="JAUIZM010000002">
    <property type="protein sequence ID" value="KAK1399611.1"/>
    <property type="molecule type" value="Genomic_DNA"/>
</dbReference>
<dbReference type="InterPro" id="IPR036638">
    <property type="entry name" value="HLH_DNA-bd_sf"/>
</dbReference>
<gene>
    <name evidence="8" type="ORF">POM88_009474</name>
</gene>
<comment type="subunit">
    <text evidence="2">Homodimer.</text>
</comment>
<proteinExistence type="predicted"/>
<reference evidence="8" key="2">
    <citation type="submission" date="2023-05" db="EMBL/GenBank/DDBJ databases">
        <authorList>
            <person name="Schelkunov M.I."/>
        </authorList>
    </citation>
    <scope>NUCLEOTIDE SEQUENCE</scope>
    <source>
        <strain evidence="8">Hsosn_3</strain>
        <tissue evidence="8">Leaf</tissue>
    </source>
</reference>
<evidence type="ECO:0000256" key="3">
    <source>
        <dbReference type="ARBA" id="ARBA00023015"/>
    </source>
</evidence>
<dbReference type="PANTHER" id="PTHR13935">
    <property type="entry name" value="ACHAETE-SCUTE TRANSCRIPTION FACTOR-RELATED"/>
    <property type="match status" value="1"/>
</dbReference>
<evidence type="ECO:0000313" key="9">
    <source>
        <dbReference type="Proteomes" id="UP001237642"/>
    </source>
</evidence>
<dbReference type="InterPro" id="IPR015660">
    <property type="entry name" value="MASH1/Ascl1a-like"/>
</dbReference>
<comment type="caution">
    <text evidence="8">The sequence shown here is derived from an EMBL/GenBank/DDBJ whole genome shotgun (WGS) entry which is preliminary data.</text>
</comment>
<keyword evidence="6" id="KW-0539">Nucleus</keyword>
<dbReference type="PROSITE" id="PS50888">
    <property type="entry name" value="BHLH"/>
    <property type="match status" value="1"/>
</dbReference>
<dbReference type="Gene3D" id="4.10.280.10">
    <property type="entry name" value="Helix-loop-helix DNA-binding domain"/>
    <property type="match status" value="1"/>
</dbReference>
<evidence type="ECO:0000259" key="7">
    <source>
        <dbReference type="PROSITE" id="PS50888"/>
    </source>
</evidence>
<dbReference type="FunFam" id="4.10.280.10:FF:000085">
    <property type="entry name" value="Transcription factor bHLH126"/>
    <property type="match status" value="1"/>
</dbReference>
<comment type="subcellular location">
    <subcellularLocation>
        <location evidence="1">Nucleus</location>
    </subcellularLocation>
</comment>
<evidence type="ECO:0000256" key="1">
    <source>
        <dbReference type="ARBA" id="ARBA00004123"/>
    </source>
</evidence>
<name>A0AAD8JBJ5_9APIA</name>
<accession>A0AAD8JBJ5</accession>
<keyword evidence="9" id="KW-1185">Reference proteome</keyword>
<dbReference type="GO" id="GO:0046983">
    <property type="term" value="F:protein dimerization activity"/>
    <property type="evidence" value="ECO:0007669"/>
    <property type="project" value="InterPro"/>
</dbReference>
<feature type="domain" description="BHLH" evidence="7">
    <location>
        <begin position="62"/>
        <end position="114"/>
    </location>
</feature>
<evidence type="ECO:0000313" key="8">
    <source>
        <dbReference type="EMBL" id="KAK1399611.1"/>
    </source>
</evidence>